<accession>A0A0F9RD46</accession>
<evidence type="ECO:0000313" key="1">
    <source>
        <dbReference type="EMBL" id="KKN52774.1"/>
    </source>
</evidence>
<comment type="caution">
    <text evidence="1">The sequence shown here is derived from an EMBL/GenBank/DDBJ whole genome shotgun (WGS) entry which is preliminary data.</text>
</comment>
<dbReference type="EMBL" id="LAZR01001004">
    <property type="protein sequence ID" value="KKN52774.1"/>
    <property type="molecule type" value="Genomic_DNA"/>
</dbReference>
<organism evidence="1">
    <name type="scientific">marine sediment metagenome</name>
    <dbReference type="NCBI Taxonomy" id="412755"/>
    <lineage>
        <taxon>unclassified sequences</taxon>
        <taxon>metagenomes</taxon>
        <taxon>ecological metagenomes</taxon>
    </lineage>
</organism>
<proteinExistence type="predicted"/>
<gene>
    <name evidence="1" type="ORF">LCGC14_0608920</name>
</gene>
<name>A0A0F9RD46_9ZZZZ</name>
<protein>
    <submittedName>
        <fullName evidence="1">Uncharacterized protein</fullName>
    </submittedName>
</protein>
<sequence length="183" mass="20673">MPEVSQDKKVSTCLKCGVEITGVYYCPDCVAILDKALAEKNAAVEKHTTISHVDLSDIFNHTDEEGNELFCNTSGKLYLKLAGEKTSRMVGSVGRKGGRIKYIKPVKEKNRHRKSNSWGICWAVLNKMPNDGEIIFYSPEAIYSIEVARARGKGQFLFFKRVGYEKQFFVPVKDWTIERLGSQ</sequence>
<reference evidence="1" key="1">
    <citation type="journal article" date="2015" name="Nature">
        <title>Complex archaea that bridge the gap between prokaryotes and eukaryotes.</title>
        <authorList>
            <person name="Spang A."/>
            <person name="Saw J.H."/>
            <person name="Jorgensen S.L."/>
            <person name="Zaremba-Niedzwiedzka K."/>
            <person name="Martijn J."/>
            <person name="Lind A.E."/>
            <person name="van Eijk R."/>
            <person name="Schleper C."/>
            <person name="Guy L."/>
            <person name="Ettema T.J."/>
        </authorList>
    </citation>
    <scope>NUCLEOTIDE SEQUENCE</scope>
</reference>
<dbReference type="AlphaFoldDB" id="A0A0F9RD46"/>